<keyword evidence="2" id="KW-1185">Reference proteome</keyword>
<dbReference type="InterPro" id="IPR012341">
    <property type="entry name" value="6hp_glycosidase-like_sf"/>
</dbReference>
<dbReference type="EMBL" id="SNSC02000008">
    <property type="protein sequence ID" value="TID22348.1"/>
    <property type="molecule type" value="Genomic_DNA"/>
</dbReference>
<protein>
    <recommendedName>
        <fullName evidence="3">Six-hairpin glycosidase-like protein</fullName>
    </recommendedName>
</protein>
<evidence type="ECO:0000313" key="1">
    <source>
        <dbReference type="EMBL" id="TID22348.1"/>
    </source>
</evidence>
<dbReference type="Proteomes" id="UP000298493">
    <property type="component" value="Unassembled WGS sequence"/>
</dbReference>
<dbReference type="AlphaFoldDB" id="A0A4Z1P4E2"/>
<dbReference type="InterPro" id="IPR008928">
    <property type="entry name" value="6-hairpin_glycosidase_sf"/>
</dbReference>
<reference evidence="1 2" key="1">
    <citation type="submission" date="2019-04" db="EMBL/GenBank/DDBJ databases">
        <title>High contiguity whole genome sequence and gene annotation resource for two Venturia nashicola isolates.</title>
        <authorList>
            <person name="Prokchorchik M."/>
            <person name="Won K."/>
            <person name="Lee Y."/>
            <person name="Choi E.D."/>
            <person name="Segonzac C."/>
            <person name="Sohn K.H."/>
        </authorList>
    </citation>
    <scope>NUCLEOTIDE SEQUENCE [LARGE SCALE GENOMIC DNA]</scope>
    <source>
        <strain evidence="1 2">PRI2</strain>
    </source>
</reference>
<proteinExistence type="predicted"/>
<organism evidence="1 2">
    <name type="scientific">Venturia nashicola</name>
    <dbReference type="NCBI Taxonomy" id="86259"/>
    <lineage>
        <taxon>Eukaryota</taxon>
        <taxon>Fungi</taxon>
        <taxon>Dikarya</taxon>
        <taxon>Ascomycota</taxon>
        <taxon>Pezizomycotina</taxon>
        <taxon>Dothideomycetes</taxon>
        <taxon>Pleosporomycetidae</taxon>
        <taxon>Venturiales</taxon>
        <taxon>Venturiaceae</taxon>
        <taxon>Venturia</taxon>
    </lineage>
</organism>
<dbReference type="STRING" id="86259.A0A4Z1P4E2"/>
<evidence type="ECO:0008006" key="3">
    <source>
        <dbReference type="Google" id="ProtNLM"/>
    </source>
</evidence>
<dbReference type="Gene3D" id="1.50.10.10">
    <property type="match status" value="1"/>
</dbReference>
<name>A0A4Z1P4E2_9PEZI</name>
<sequence length="710" mass="79842">MGLTGCRHSIVSRYNVVRSDIISNTTTPLQVGNGNFAFNVDNTGMQTFLPFNTMSSWAWHNDSLPTNGEQLSDYNGISVMTHGRNISYDLTDSRLPAISQWLLSNPNRINLGRIGLKYRNTTLSALQIKEPSQVLGLWNGVITSTFKVDGQMVKVVTQSDFQSDAVTFQIESKLVSSGELAIELDFPYPPIHSTKYKFERFAGVYNSPLNHTTSIVQGEDPHTAHIYHELQGTSYFVNLRWPSAFPVKLSRNEPQGSKKITAHRYTLSTASGFANPSSTIAFTSHFSPEKRAPDLPFTIQRRNTEAWNKYWSQGGFIDLTSSSNPEADELQRRIILSQYHVRVNSAAKGQSPQESGLMNNGWYGKFHMEMVVWHNAHWSTWGRQEHFDNIFPELYETLLPSSRARAKKMGWEGAKWPKMTDISSGINSPGGVNAYLLWQQPHPMYMAQLAYQASPTRKTLERWDGILTATADYMASFAWKNQTSGFYDIGSPAYGVTENTRPAESRNLAYELAYWRWGLDAASNWKKLLNQSIPEKWTTVTENLALPPQVDGIYADYEGLDSSWWENPKLNGDTRSLIMMQGILPDTPAVDPEIALRTSKKVWEVWTEEKIFGWGRPVLAINAARVGRPEKAIQYLTNYDRWIFDDAGFAVRGGKGESNGTPPPFIPGNAAFLYAVAYMAAGWQGSTDDTPGFPKDGTWMIKQEGLRKAP</sequence>
<evidence type="ECO:0000313" key="2">
    <source>
        <dbReference type="Proteomes" id="UP000298493"/>
    </source>
</evidence>
<accession>A0A4Z1P4E2</accession>
<dbReference type="SUPFAM" id="SSF48208">
    <property type="entry name" value="Six-hairpin glycosidases"/>
    <property type="match status" value="1"/>
</dbReference>
<gene>
    <name evidence="1" type="ORF">E6O75_ATG11142</name>
</gene>
<dbReference type="GO" id="GO:0005975">
    <property type="term" value="P:carbohydrate metabolic process"/>
    <property type="evidence" value="ECO:0007669"/>
    <property type="project" value="InterPro"/>
</dbReference>
<dbReference type="GO" id="GO:0003824">
    <property type="term" value="F:catalytic activity"/>
    <property type="evidence" value="ECO:0007669"/>
    <property type="project" value="UniProtKB-ARBA"/>
</dbReference>
<comment type="caution">
    <text evidence="1">The sequence shown here is derived from an EMBL/GenBank/DDBJ whole genome shotgun (WGS) entry which is preliminary data.</text>
</comment>